<evidence type="ECO:0000256" key="7">
    <source>
        <dbReference type="ARBA" id="ARBA00023136"/>
    </source>
</evidence>
<evidence type="ECO:0000256" key="6">
    <source>
        <dbReference type="ARBA" id="ARBA00022989"/>
    </source>
</evidence>
<proteinExistence type="inferred from homology"/>
<evidence type="ECO:0000256" key="8">
    <source>
        <dbReference type="SAM" id="Phobius"/>
    </source>
</evidence>
<dbReference type="InterPro" id="IPR007208">
    <property type="entry name" value="MrpF/PhaF-like"/>
</dbReference>
<sequence length="88" mass="9473">MIDILVITCAVVLVLMSFVALYRAFKGPTAADRIVAINIIATKVTTIIVLIALVTKQSSYVNVALIYAMIGFLATIGVAKYLLKGRLD</sequence>
<keyword evidence="4" id="KW-1003">Cell membrane</keyword>
<reference evidence="9" key="1">
    <citation type="submission" date="2023-05" db="EMBL/GenBank/DDBJ databases">
        <title>Mariniplasma microaerophilum sp. nov., a novel anaerobic mollicute isolated from terrestrial mud volcano, Taman Peninsula, Russia.</title>
        <authorList>
            <person name="Khomyakova M.A."/>
            <person name="Merkel A.Y."/>
            <person name="Slobodkin A.I."/>
        </authorList>
    </citation>
    <scope>NUCLEOTIDE SEQUENCE</scope>
    <source>
        <strain evidence="9">M4Ah</strain>
    </source>
</reference>
<keyword evidence="5 8" id="KW-0812">Transmembrane</keyword>
<keyword evidence="10" id="KW-1185">Reference proteome</keyword>
<keyword evidence="3" id="KW-0813">Transport</keyword>
<evidence type="ECO:0000313" key="9">
    <source>
        <dbReference type="EMBL" id="MDI6453271.1"/>
    </source>
</evidence>
<feature type="transmembrane region" description="Helical" evidence="8">
    <location>
        <begin position="5"/>
        <end position="22"/>
    </location>
</feature>
<dbReference type="PANTHER" id="PTHR34702:SF1">
    <property type="entry name" value="NA(+)_H(+) ANTIPORTER SUBUNIT F"/>
    <property type="match status" value="1"/>
</dbReference>
<feature type="transmembrane region" description="Helical" evidence="8">
    <location>
        <begin position="34"/>
        <end position="54"/>
    </location>
</feature>
<feature type="transmembrane region" description="Helical" evidence="8">
    <location>
        <begin position="60"/>
        <end position="83"/>
    </location>
</feature>
<dbReference type="RefSeq" id="WP_282839701.1">
    <property type="nucleotide sequence ID" value="NZ_JASCXW010000023.1"/>
</dbReference>
<protein>
    <submittedName>
        <fullName evidence="9">Monovalent cation/H+ antiporter complex subunit F</fullName>
    </submittedName>
</protein>
<organism evidence="9 10">
    <name type="scientific">Peloplasma aerotolerans</name>
    <dbReference type="NCBI Taxonomy" id="3044389"/>
    <lineage>
        <taxon>Bacteria</taxon>
        <taxon>Bacillati</taxon>
        <taxon>Mycoplasmatota</taxon>
        <taxon>Mollicutes</taxon>
        <taxon>Acholeplasmatales</taxon>
        <taxon>Acholeplasmataceae</taxon>
        <taxon>Peloplasma</taxon>
    </lineage>
</organism>
<evidence type="ECO:0000256" key="2">
    <source>
        <dbReference type="ARBA" id="ARBA00009212"/>
    </source>
</evidence>
<dbReference type="EMBL" id="JASCXW010000023">
    <property type="protein sequence ID" value="MDI6453271.1"/>
    <property type="molecule type" value="Genomic_DNA"/>
</dbReference>
<comment type="similarity">
    <text evidence="2">Belongs to the CPA3 antiporters (TC 2.A.63) subunit F family.</text>
</comment>
<dbReference type="Proteomes" id="UP001431532">
    <property type="component" value="Unassembled WGS sequence"/>
</dbReference>
<evidence type="ECO:0000256" key="4">
    <source>
        <dbReference type="ARBA" id="ARBA00022475"/>
    </source>
</evidence>
<keyword evidence="6 8" id="KW-1133">Transmembrane helix</keyword>
<evidence type="ECO:0000313" key="10">
    <source>
        <dbReference type="Proteomes" id="UP001431532"/>
    </source>
</evidence>
<dbReference type="GO" id="GO:0015385">
    <property type="term" value="F:sodium:proton antiporter activity"/>
    <property type="evidence" value="ECO:0007669"/>
    <property type="project" value="TreeGrafter"/>
</dbReference>
<dbReference type="AlphaFoldDB" id="A0AAW6UCP8"/>
<name>A0AAW6UCP8_9MOLU</name>
<gene>
    <name evidence="9" type="ORF">QJ521_06825</name>
</gene>
<evidence type="ECO:0000256" key="1">
    <source>
        <dbReference type="ARBA" id="ARBA00004651"/>
    </source>
</evidence>
<comment type="subcellular location">
    <subcellularLocation>
        <location evidence="1">Cell membrane</location>
        <topology evidence="1">Multi-pass membrane protein</topology>
    </subcellularLocation>
</comment>
<evidence type="ECO:0000256" key="3">
    <source>
        <dbReference type="ARBA" id="ARBA00022448"/>
    </source>
</evidence>
<dbReference type="GO" id="GO:0005886">
    <property type="term" value="C:plasma membrane"/>
    <property type="evidence" value="ECO:0007669"/>
    <property type="project" value="UniProtKB-SubCell"/>
</dbReference>
<comment type="caution">
    <text evidence="9">The sequence shown here is derived from an EMBL/GenBank/DDBJ whole genome shotgun (WGS) entry which is preliminary data.</text>
</comment>
<dbReference type="PANTHER" id="PTHR34702">
    <property type="entry name" value="NA(+)/H(+) ANTIPORTER SUBUNIT F1"/>
    <property type="match status" value="1"/>
</dbReference>
<keyword evidence="7 8" id="KW-0472">Membrane</keyword>
<dbReference type="Pfam" id="PF04066">
    <property type="entry name" value="MrpF_PhaF"/>
    <property type="match status" value="1"/>
</dbReference>
<accession>A0AAW6UCP8</accession>
<evidence type="ECO:0000256" key="5">
    <source>
        <dbReference type="ARBA" id="ARBA00022692"/>
    </source>
</evidence>